<feature type="non-terminal residue" evidence="6">
    <location>
        <position position="1"/>
    </location>
</feature>
<dbReference type="InterPro" id="IPR057670">
    <property type="entry name" value="SH3_retrovirus"/>
</dbReference>
<gene>
    <name evidence="6" type="ORF">Tci_060080</name>
</gene>
<proteinExistence type="predicted"/>
<dbReference type="Pfam" id="PF07727">
    <property type="entry name" value="RVT_2"/>
    <property type="match status" value="2"/>
</dbReference>
<feature type="domain" description="Retroviral polymerase SH3-like" evidence="5">
    <location>
        <begin position="863"/>
        <end position="921"/>
    </location>
</feature>
<sequence>PFELESVTLISRLDLSDPLHLHPNDSATLTIVSVKLKGTENYQIWYCAMMLALEGKNKTGFIDGSYRRSNVNEVLGKQWDMETYDKVDGSVTFNLHHKINSLCQNGSTLADYYHNLNALWKQFDALVQLPKCTCHVAEDFKRHNQLMKLMQFLIGLDNSYMQIRSSILSRDPLPDVRGAYAIISSEEGNAQRYQTFGNTSRPSNATRPPGNVSRRSNGGPQLVCKICGFNGHTGDRCFKVIRYPNDFGKRNNNHNNNHGVQNFNRRFTNNNSVGSSQTTFSDDQLSKIISLIKDNSLNSNGKGVKANMAGANQHLTYTDKLLVNVIDISKLGIKVSHPNGTKAVITKAGNMILNKNLTLYDVLVVPEYCVSLMSVHKVARDSGLIVTFNENKCFVLPQDLKEMLVLGIGNQIDGLYYLNDSQAPFELESVTLISRLDLSDPLHLHPNDSATLTIVSVKLKGTENYQIWYCPMMLALKGKNKTGFIDGSCRRSNVNEVLGKQWDMGNAIVLGWILNSIFEELFLGQVFSKRAKHVWDELKETCDKVDGSVTFNLHHKINSLCQNGSTLADYYHNLNALWKQFDALVQLPKCTCHVAEDFKTHNQLMKLMQFLIGLDKSYMQIRSSILSRDPLPDVRGAYAIISSEEGNAQRYQTSGNTSRPSNATRPPGNVSRRSNGGPQLVCEICGFNGHTVDRCFKVIRDSGLIVTFNENKCFVLPHDLKEMLVLGIGNQIDGLYYLNDSQGTGLGFEKPICNLSKYICHERLGHPFDHVLKVLENDISLDNGDLDHCEICQRAKQTREPFPLSEHKSSVLAELVHLDLWGPYKVTIKEGFRLHSPVLNGKSPFDLVFNIKPALKHLRVFGCLCFATVLNGHDKFGSRAEKCVLVGYASFKKGYKLFSLERKQFVYSRDVKFFEKIKQSTDTNLNSQGLDHVNLFNEIVHENLDTSNDVTSIPVSSQSYGSHHPLHSSSTIDHSHNDLGHSQGSNGSVFKDEEVATSAEHNTVPEGDNVDHESVPTTTLPHARRSERNSNFPRKYNEFIVESKVKHGLENFVCYVNLSSQNKCFSTELNKSFEPKNFYEASKDPHWTEAMNNKMDALYRNDTWETTNLPIGRKAIGGKWFYKIKYKSSGDIDRYKARYVAKGFNQKEGIDFDETFSPVVKIVTVRCVVNLAVQNNWSICQLDVNNAFLYALLVYVDDIIITGNNSSEIEKLKAFLNTKFRIKDLGRLKYFLGIEVIDTKNGLCLSQRKYCLDLLTEFGLLACKPSATPLEQNLSMTNEPTVSDLVLDNVTEYQKLIGKLIYLTHTRPDISYSVHCLSQFMHKPLKSHLKIALKQPKPSLEAFVDADWAKCIVTRKSITGFYVKLNGSFVSLKSKKQNTLSKSSAKAEYRAIASVYCIIVVVNVWFLFTGLRFRERIYVWYDKWCSGGSLCHNITNRDIYAAIFDSKAYVADMIIDVRRKINGSDIPDDSPAIVNMMAKHFQNKSIKSVLSKIALEQLCTMFGKKGTKGSFLRNKGMWKIFVISL</sequence>
<accession>A0A6L2NSQ4</accession>
<feature type="domain" description="Retrotransposon Copia-like N-terminal" evidence="4">
    <location>
        <begin position="22"/>
        <end position="65"/>
    </location>
</feature>
<evidence type="ECO:0000313" key="6">
    <source>
        <dbReference type="EMBL" id="GEU88102.1"/>
    </source>
</evidence>
<reference evidence="6" key="1">
    <citation type="journal article" date="2019" name="Sci. Rep.">
        <title>Draft genome of Tanacetum cinerariifolium, the natural source of mosquito coil.</title>
        <authorList>
            <person name="Yamashiro T."/>
            <person name="Shiraishi A."/>
            <person name="Satake H."/>
            <person name="Nakayama K."/>
        </authorList>
    </citation>
    <scope>NUCLEOTIDE SEQUENCE</scope>
</reference>
<feature type="region of interest" description="Disordered" evidence="1">
    <location>
        <begin position="648"/>
        <end position="675"/>
    </location>
</feature>
<dbReference type="CDD" id="cd09272">
    <property type="entry name" value="RNase_HI_RT_Ty1"/>
    <property type="match status" value="1"/>
</dbReference>
<dbReference type="PANTHER" id="PTHR37610:SF78">
    <property type="entry name" value="GAG-POLYPEPTIDE OF LTR COPIA-TYPE-RELATED"/>
    <property type="match status" value="1"/>
</dbReference>
<name>A0A6L2NSQ4_TANCI</name>
<dbReference type="PANTHER" id="PTHR37610">
    <property type="entry name" value="CCHC-TYPE DOMAIN-CONTAINING PROTEIN"/>
    <property type="match status" value="1"/>
</dbReference>
<feature type="region of interest" description="Disordered" evidence="1">
    <location>
        <begin position="951"/>
        <end position="1029"/>
    </location>
</feature>
<evidence type="ECO:0000259" key="5">
    <source>
        <dbReference type="Pfam" id="PF25597"/>
    </source>
</evidence>
<evidence type="ECO:0000259" key="3">
    <source>
        <dbReference type="Pfam" id="PF07727"/>
    </source>
</evidence>
<feature type="transmembrane region" description="Helical" evidence="2">
    <location>
        <begin position="1389"/>
        <end position="1408"/>
    </location>
</feature>
<protein>
    <submittedName>
        <fullName evidence="6">Ribonuclease H-like domain-containing protein</fullName>
    </submittedName>
</protein>
<feature type="compositionally biased region" description="Polar residues" evidence="1">
    <location>
        <begin position="194"/>
        <end position="206"/>
    </location>
</feature>
<dbReference type="SUPFAM" id="SSF56672">
    <property type="entry name" value="DNA/RNA polymerases"/>
    <property type="match status" value="1"/>
</dbReference>
<dbReference type="Pfam" id="PF14244">
    <property type="entry name" value="Retrotran_gag_3"/>
    <property type="match status" value="2"/>
</dbReference>
<evidence type="ECO:0000259" key="4">
    <source>
        <dbReference type="Pfam" id="PF14244"/>
    </source>
</evidence>
<feature type="domain" description="Retrotransposon Copia-like N-terminal" evidence="4">
    <location>
        <begin position="445"/>
        <end position="489"/>
    </location>
</feature>
<evidence type="ECO:0000256" key="2">
    <source>
        <dbReference type="SAM" id="Phobius"/>
    </source>
</evidence>
<organism evidence="6">
    <name type="scientific">Tanacetum cinerariifolium</name>
    <name type="common">Dalmatian daisy</name>
    <name type="synonym">Chrysanthemum cinerariifolium</name>
    <dbReference type="NCBI Taxonomy" id="118510"/>
    <lineage>
        <taxon>Eukaryota</taxon>
        <taxon>Viridiplantae</taxon>
        <taxon>Streptophyta</taxon>
        <taxon>Embryophyta</taxon>
        <taxon>Tracheophyta</taxon>
        <taxon>Spermatophyta</taxon>
        <taxon>Magnoliopsida</taxon>
        <taxon>eudicotyledons</taxon>
        <taxon>Gunneridae</taxon>
        <taxon>Pentapetalae</taxon>
        <taxon>asterids</taxon>
        <taxon>campanulids</taxon>
        <taxon>Asterales</taxon>
        <taxon>Asteraceae</taxon>
        <taxon>Asteroideae</taxon>
        <taxon>Anthemideae</taxon>
        <taxon>Anthemidinae</taxon>
        <taxon>Tanacetum</taxon>
    </lineage>
</organism>
<feature type="compositionally biased region" description="Polar residues" evidence="1">
    <location>
        <begin position="951"/>
        <end position="972"/>
    </location>
</feature>
<feature type="compositionally biased region" description="Polar residues" evidence="1">
    <location>
        <begin position="648"/>
        <end position="664"/>
    </location>
</feature>
<evidence type="ECO:0000256" key="1">
    <source>
        <dbReference type="SAM" id="MobiDB-lite"/>
    </source>
</evidence>
<dbReference type="InterPro" id="IPR029472">
    <property type="entry name" value="Copia-like_N"/>
</dbReference>
<feature type="domain" description="Reverse transcriptase Ty1/copia-type" evidence="3">
    <location>
        <begin position="1101"/>
        <end position="1191"/>
    </location>
</feature>
<dbReference type="Pfam" id="PF25597">
    <property type="entry name" value="SH3_retrovirus"/>
    <property type="match status" value="1"/>
</dbReference>
<keyword evidence="2" id="KW-0812">Transmembrane</keyword>
<feature type="region of interest" description="Disordered" evidence="1">
    <location>
        <begin position="194"/>
        <end position="217"/>
    </location>
</feature>
<keyword evidence="2" id="KW-0472">Membrane</keyword>
<comment type="caution">
    <text evidence="6">The sequence shown here is derived from an EMBL/GenBank/DDBJ whole genome shotgun (WGS) entry which is preliminary data.</text>
</comment>
<dbReference type="InterPro" id="IPR043502">
    <property type="entry name" value="DNA/RNA_pol_sf"/>
</dbReference>
<dbReference type="InterPro" id="IPR013103">
    <property type="entry name" value="RVT_2"/>
</dbReference>
<keyword evidence="2" id="KW-1133">Transmembrane helix</keyword>
<dbReference type="EMBL" id="BKCJ010009676">
    <property type="protein sequence ID" value="GEU88102.1"/>
    <property type="molecule type" value="Genomic_DNA"/>
</dbReference>
<feature type="domain" description="Reverse transcriptase Ty1/copia-type" evidence="3">
    <location>
        <begin position="1194"/>
        <end position="1271"/>
    </location>
</feature>